<dbReference type="EMBL" id="VDEQ01000112">
    <property type="protein sequence ID" value="MQS36205.1"/>
    <property type="molecule type" value="Genomic_DNA"/>
</dbReference>
<dbReference type="Proteomes" id="UP000460558">
    <property type="component" value="Unassembled WGS sequence"/>
</dbReference>
<proteinExistence type="predicted"/>
<accession>A0ABW9NSI2</accession>
<sequence length="286" mass="30998">MCLAAALASLIALTGCGGESGTEDDEPRIGPVPVVRVGTAGTALQLPLHDYLFSQRQLRELDRARFLLLDRCTRRFGFPYPAPAYSGTGPTSLAGRRYGVYDAQQAKAYGYGIAGNHQPPERKELPPERKYVVFGEGASPATGRKVPEGGCLGLANRQLTGGSTGQADSFPQLLSSESFQRSREDSRTRKAFGAWSACMAQRGYAYDNPFAPARDKRLRADGKAKEIRVAVADIACKEKTNLVGIWYAVESAYQRQSIRKNAATLTSAKATIKRNMWTAASVLASR</sequence>
<name>A0ABW9NSI2_9ACTN</name>
<evidence type="ECO:0000313" key="2">
    <source>
        <dbReference type="Proteomes" id="UP000460558"/>
    </source>
</evidence>
<comment type="caution">
    <text evidence="1">The sequence shown here is derived from an EMBL/GenBank/DDBJ whole genome shotgun (WGS) entry which is preliminary data.</text>
</comment>
<organism evidence="1 2">
    <name type="scientific">Streptomyces katsurahamanus</name>
    <dbReference type="NCBI Taxonomy" id="2577098"/>
    <lineage>
        <taxon>Bacteria</taxon>
        <taxon>Bacillati</taxon>
        <taxon>Actinomycetota</taxon>
        <taxon>Actinomycetes</taxon>
        <taxon>Kitasatosporales</taxon>
        <taxon>Streptomycetaceae</taxon>
        <taxon>Streptomyces</taxon>
    </lineage>
</organism>
<reference evidence="1 2" key="1">
    <citation type="submission" date="2019-06" db="EMBL/GenBank/DDBJ databases">
        <title>Comparative genomics and metabolomics analyses of clavulanic acid producing Streptomyces species provides insight into specialized metabolism and evolution of beta-lactam biosynthetic gene clusters.</title>
        <authorList>
            <person name="Moore M.A."/>
            <person name="Cruz-Morales P."/>
            <person name="Barona Gomez F."/>
            <person name="Kapil T."/>
        </authorList>
    </citation>
    <scope>NUCLEOTIDE SEQUENCE [LARGE SCALE GENOMIC DNA]</scope>
    <source>
        <strain evidence="1 2">T-272</strain>
    </source>
</reference>
<evidence type="ECO:0000313" key="1">
    <source>
        <dbReference type="EMBL" id="MQS36205.1"/>
    </source>
</evidence>
<evidence type="ECO:0008006" key="3">
    <source>
        <dbReference type="Google" id="ProtNLM"/>
    </source>
</evidence>
<protein>
    <recommendedName>
        <fullName evidence="3">Sensor domain-containing protein</fullName>
    </recommendedName>
</protein>
<gene>
    <name evidence="1" type="ORF">FFZ77_11520</name>
</gene>
<dbReference type="RefSeq" id="WP_153482849.1">
    <property type="nucleotide sequence ID" value="NZ_VDEQ01000112.1"/>
</dbReference>
<keyword evidence="2" id="KW-1185">Reference proteome</keyword>